<comment type="subcellular location">
    <subcellularLocation>
        <location evidence="1">Cell membrane</location>
        <topology evidence="1">Multi-pass membrane protein</topology>
    </subcellularLocation>
</comment>
<protein>
    <recommendedName>
        <fullName evidence="10">Sulfate exporter family transporter</fullName>
    </recommendedName>
</protein>
<evidence type="ECO:0000256" key="4">
    <source>
        <dbReference type="ARBA" id="ARBA00022692"/>
    </source>
</evidence>
<comment type="similarity">
    <text evidence="2">Belongs to the UPF0324 family.</text>
</comment>
<sequence length="311" mass="33202">MVNHRITIHKASYVLLLAVCLTPVIGSGTALMLGFLFTALFGNPLREHAAKLSKWALKCAVIGLGFSVDVNQVLQVGRDSIVLTLVSITAIIGLGEILTQWLRVARNTGLLISFGTAICGGSAIAAMAPVIKAKDDEIAVALAIVFALNALALFIFPVVGHYFNLTEQQFAYWAALAIHDTSSVVAASASFGAASVALATTIKLTRAMWIIPYTAIAGVFWKSEERASIPLFIVGFVLAALVNSEFPQYQSVWSALSTGAKHILIMTLFLIGSGMSLQTLKQVGPKPFLMAIILWIIVSSLMLLMIIDGVI</sequence>
<evidence type="ECO:0000313" key="9">
    <source>
        <dbReference type="Proteomes" id="UP000194841"/>
    </source>
</evidence>
<feature type="transmembrane region" description="Helical" evidence="7">
    <location>
        <begin position="81"/>
        <end position="102"/>
    </location>
</feature>
<comment type="caution">
    <text evidence="8">The sequence shown here is derived from an EMBL/GenBank/DDBJ whole genome shotgun (WGS) entry which is preliminary data.</text>
</comment>
<feature type="transmembrane region" description="Helical" evidence="7">
    <location>
        <begin position="258"/>
        <end position="276"/>
    </location>
</feature>
<dbReference type="InterPro" id="IPR018383">
    <property type="entry name" value="UPF0324_pro"/>
</dbReference>
<dbReference type="OrthoDB" id="5393513at2"/>
<dbReference type="EMBL" id="MWPV01000005">
    <property type="protein sequence ID" value="OUL56770.1"/>
    <property type="molecule type" value="Genomic_DNA"/>
</dbReference>
<accession>A0A244CMD2</accession>
<evidence type="ECO:0000256" key="5">
    <source>
        <dbReference type="ARBA" id="ARBA00022989"/>
    </source>
</evidence>
<keyword evidence="6 7" id="KW-0472">Membrane</keyword>
<evidence type="ECO:0000256" key="3">
    <source>
        <dbReference type="ARBA" id="ARBA00022475"/>
    </source>
</evidence>
<evidence type="ECO:0008006" key="10">
    <source>
        <dbReference type="Google" id="ProtNLM"/>
    </source>
</evidence>
<evidence type="ECO:0000313" key="8">
    <source>
        <dbReference type="EMBL" id="OUL56770.1"/>
    </source>
</evidence>
<feature type="transmembrane region" description="Helical" evidence="7">
    <location>
        <begin position="12"/>
        <end position="35"/>
    </location>
</feature>
<dbReference type="GO" id="GO:0005886">
    <property type="term" value="C:plasma membrane"/>
    <property type="evidence" value="ECO:0007669"/>
    <property type="project" value="UniProtKB-SubCell"/>
</dbReference>
<feature type="transmembrane region" description="Helical" evidence="7">
    <location>
        <begin position="108"/>
        <end position="131"/>
    </location>
</feature>
<name>A0A244CMD2_PSEDV</name>
<dbReference type="AlphaFoldDB" id="A0A244CMD2"/>
<dbReference type="Pfam" id="PF03601">
    <property type="entry name" value="Cons_hypoth698"/>
    <property type="match status" value="1"/>
</dbReference>
<dbReference type="Proteomes" id="UP000194841">
    <property type="component" value="Unassembled WGS sequence"/>
</dbReference>
<reference evidence="8 9" key="1">
    <citation type="submission" date="2017-02" db="EMBL/GenBank/DDBJ databases">
        <title>Pseudoalteromonas ulvae TC14 Genome.</title>
        <authorList>
            <person name="Molmeret M."/>
        </authorList>
    </citation>
    <scope>NUCLEOTIDE SEQUENCE [LARGE SCALE GENOMIC DNA]</scope>
    <source>
        <strain evidence="8">TC14</strain>
    </source>
</reference>
<keyword evidence="9" id="KW-1185">Reference proteome</keyword>
<keyword evidence="4 7" id="KW-0812">Transmembrane</keyword>
<dbReference type="PANTHER" id="PTHR30106">
    <property type="entry name" value="INNER MEMBRANE PROTEIN YEIH-RELATED"/>
    <property type="match status" value="1"/>
</dbReference>
<feature type="transmembrane region" description="Helical" evidence="7">
    <location>
        <begin position="288"/>
        <end position="307"/>
    </location>
</feature>
<evidence type="ECO:0000256" key="7">
    <source>
        <dbReference type="SAM" id="Phobius"/>
    </source>
</evidence>
<keyword evidence="3" id="KW-1003">Cell membrane</keyword>
<proteinExistence type="inferred from homology"/>
<keyword evidence="5 7" id="KW-1133">Transmembrane helix</keyword>
<evidence type="ECO:0000256" key="6">
    <source>
        <dbReference type="ARBA" id="ARBA00023136"/>
    </source>
</evidence>
<evidence type="ECO:0000256" key="1">
    <source>
        <dbReference type="ARBA" id="ARBA00004651"/>
    </source>
</evidence>
<organism evidence="8 9">
    <name type="scientific">Pseudoalteromonas ulvae</name>
    <dbReference type="NCBI Taxonomy" id="107327"/>
    <lineage>
        <taxon>Bacteria</taxon>
        <taxon>Pseudomonadati</taxon>
        <taxon>Pseudomonadota</taxon>
        <taxon>Gammaproteobacteria</taxon>
        <taxon>Alteromonadales</taxon>
        <taxon>Pseudoalteromonadaceae</taxon>
        <taxon>Pseudoalteromonas</taxon>
    </lineage>
</organism>
<feature type="transmembrane region" description="Helical" evidence="7">
    <location>
        <begin position="227"/>
        <end position="246"/>
    </location>
</feature>
<feature type="transmembrane region" description="Helical" evidence="7">
    <location>
        <begin position="138"/>
        <end position="158"/>
    </location>
</feature>
<gene>
    <name evidence="8" type="ORF">B1199_15460</name>
</gene>
<dbReference type="PANTHER" id="PTHR30106:SF1">
    <property type="entry name" value="UPF0324 MEMBRANE PROTEIN FN0533"/>
    <property type="match status" value="1"/>
</dbReference>
<evidence type="ECO:0000256" key="2">
    <source>
        <dbReference type="ARBA" id="ARBA00007977"/>
    </source>
</evidence>